<dbReference type="InterPro" id="IPR019953">
    <property type="entry name" value="OHR"/>
</dbReference>
<dbReference type="AlphaFoldDB" id="A0A7W8E1W7"/>
<dbReference type="RefSeq" id="WP_184213612.1">
    <property type="nucleotide sequence ID" value="NZ_JACHIP010000001.1"/>
</dbReference>
<dbReference type="InterPro" id="IPR003718">
    <property type="entry name" value="OsmC/Ohr_fam"/>
</dbReference>
<evidence type="ECO:0000313" key="3">
    <source>
        <dbReference type="Proteomes" id="UP000540989"/>
    </source>
</evidence>
<dbReference type="EMBL" id="JACHIP010000001">
    <property type="protein sequence ID" value="MBB5055877.1"/>
    <property type="molecule type" value="Genomic_DNA"/>
</dbReference>
<comment type="caution">
    <text evidence="2">The sequence shown here is derived from an EMBL/GenBank/DDBJ whole genome shotgun (WGS) entry which is preliminary data.</text>
</comment>
<evidence type="ECO:0000313" key="2">
    <source>
        <dbReference type="EMBL" id="MBB5055877.1"/>
    </source>
</evidence>
<dbReference type="PANTHER" id="PTHR33797">
    <property type="entry name" value="ORGANIC HYDROPEROXIDE RESISTANCE PROTEIN-LIKE"/>
    <property type="match status" value="1"/>
</dbReference>
<reference evidence="2 3" key="1">
    <citation type="submission" date="2020-08" db="EMBL/GenBank/DDBJ databases">
        <title>Genomic Encyclopedia of Type Strains, Phase IV (KMG-V): Genome sequencing to study the core and pangenomes of soil and plant-associated prokaryotes.</title>
        <authorList>
            <person name="Whitman W."/>
        </authorList>
    </citation>
    <scope>NUCLEOTIDE SEQUENCE [LARGE SCALE GENOMIC DNA]</scope>
    <source>
        <strain evidence="2 3">M8UP14</strain>
    </source>
</reference>
<gene>
    <name evidence="2" type="ORF">HDF16_000546</name>
</gene>
<keyword evidence="3" id="KW-1185">Reference proteome</keyword>
<proteinExistence type="inferred from homology"/>
<dbReference type="GO" id="GO:0006979">
    <property type="term" value="P:response to oxidative stress"/>
    <property type="evidence" value="ECO:0007669"/>
    <property type="project" value="InterPro"/>
</dbReference>
<accession>A0A7W8E1W7</accession>
<evidence type="ECO:0000256" key="1">
    <source>
        <dbReference type="ARBA" id="ARBA00007378"/>
    </source>
</evidence>
<dbReference type="InterPro" id="IPR036102">
    <property type="entry name" value="OsmC/Ohrsf"/>
</dbReference>
<protein>
    <submittedName>
        <fullName evidence="2">Ohr subfamily peroxiredoxin</fullName>
    </submittedName>
</protein>
<comment type="similarity">
    <text evidence="1">Belongs to the OsmC/Ohr family.</text>
</comment>
<dbReference type="Gene3D" id="3.30.300.20">
    <property type="match status" value="1"/>
</dbReference>
<sequence>MAIEKAVYTAHATVTGGRDGAGKTDDGKLDVKLQIPKEMGGTGEGTNPEQLFAVGYAACFLGALKVVAGEAKERLDPATSINSSVSFGPLADGAKGFGIAVTLEIHVGGVDHTKAVEMVNAAHVICPYSNATRNNVDVTLTVV</sequence>
<organism evidence="2 3">
    <name type="scientific">Granulicella aggregans</name>
    <dbReference type="NCBI Taxonomy" id="474949"/>
    <lineage>
        <taxon>Bacteria</taxon>
        <taxon>Pseudomonadati</taxon>
        <taxon>Acidobacteriota</taxon>
        <taxon>Terriglobia</taxon>
        <taxon>Terriglobales</taxon>
        <taxon>Acidobacteriaceae</taxon>
        <taxon>Granulicella</taxon>
    </lineage>
</organism>
<name>A0A7W8E1W7_9BACT</name>
<dbReference type="Pfam" id="PF02566">
    <property type="entry name" value="OsmC"/>
    <property type="match status" value="1"/>
</dbReference>
<dbReference type="Gene3D" id="2.20.25.10">
    <property type="match status" value="1"/>
</dbReference>
<dbReference type="SUPFAM" id="SSF82784">
    <property type="entry name" value="OsmC-like"/>
    <property type="match status" value="1"/>
</dbReference>
<dbReference type="NCBIfam" id="TIGR03561">
    <property type="entry name" value="organ_hyd_perox"/>
    <property type="match status" value="1"/>
</dbReference>
<dbReference type="PANTHER" id="PTHR33797:SF2">
    <property type="entry name" value="ORGANIC HYDROPEROXIDE RESISTANCE PROTEIN-LIKE"/>
    <property type="match status" value="1"/>
</dbReference>
<dbReference type="InterPro" id="IPR015946">
    <property type="entry name" value="KH_dom-like_a/b"/>
</dbReference>
<dbReference type="Proteomes" id="UP000540989">
    <property type="component" value="Unassembled WGS sequence"/>
</dbReference>